<dbReference type="GO" id="GO:0004829">
    <property type="term" value="F:threonine-tRNA ligase activity"/>
    <property type="evidence" value="ECO:0007669"/>
    <property type="project" value="TreeGrafter"/>
</dbReference>
<evidence type="ECO:0000313" key="3">
    <source>
        <dbReference type="Proteomes" id="UP000683925"/>
    </source>
</evidence>
<proteinExistence type="predicted"/>
<sequence length="43" mass="5017">MHRNEVQGTLTGIKIVHKFKQDDVHIFCMIEQIQQGIKIPQTL</sequence>
<evidence type="ECO:0000313" key="2">
    <source>
        <dbReference type="EMBL" id="CAD8165659.1"/>
    </source>
</evidence>
<dbReference type="GO" id="GO:0005739">
    <property type="term" value="C:mitochondrion"/>
    <property type="evidence" value="ECO:0007669"/>
    <property type="project" value="TreeGrafter"/>
</dbReference>
<dbReference type="EMBL" id="CAJJDP010000047">
    <property type="protein sequence ID" value="CAD8165659.1"/>
    <property type="molecule type" value="Genomic_DNA"/>
</dbReference>
<comment type="caution">
    <text evidence="2">The sequence shown here is derived from an EMBL/GenBank/DDBJ whole genome shotgun (WGS) entry which is preliminary data.</text>
</comment>
<protein>
    <submittedName>
        <fullName evidence="2">Uncharacterized protein</fullName>
    </submittedName>
</protein>
<keyword evidence="3" id="KW-1185">Reference proteome</keyword>
<dbReference type="PANTHER" id="PTHR11451:SF46">
    <property type="entry name" value="THREONINE--TRNA LIGASE"/>
    <property type="match status" value="1"/>
</dbReference>
<dbReference type="Proteomes" id="UP000683925">
    <property type="component" value="Unassembled WGS sequence"/>
</dbReference>
<reference evidence="2" key="1">
    <citation type="submission" date="2021-01" db="EMBL/GenBank/DDBJ databases">
        <authorList>
            <consortium name="Genoscope - CEA"/>
            <person name="William W."/>
        </authorList>
    </citation>
    <scope>NUCLEOTIDE SEQUENCE</scope>
</reference>
<gene>
    <name evidence="2" type="ORF">POCTA_138.1.T0470057</name>
</gene>
<dbReference type="AlphaFoldDB" id="A0A8S1UPJ9"/>
<name>A0A8S1UPJ9_PAROT</name>
<accession>A0A8S1UPJ9</accession>
<organism evidence="2 3">
    <name type="scientific">Paramecium octaurelia</name>
    <dbReference type="NCBI Taxonomy" id="43137"/>
    <lineage>
        <taxon>Eukaryota</taxon>
        <taxon>Sar</taxon>
        <taxon>Alveolata</taxon>
        <taxon>Ciliophora</taxon>
        <taxon>Intramacronucleata</taxon>
        <taxon>Oligohymenophorea</taxon>
        <taxon>Peniculida</taxon>
        <taxon>Parameciidae</taxon>
        <taxon>Paramecium</taxon>
    </lineage>
</organism>
<dbReference type="OrthoDB" id="5423599at2759"/>
<evidence type="ECO:0000256" key="1">
    <source>
        <dbReference type="ARBA" id="ARBA00022917"/>
    </source>
</evidence>
<keyword evidence="1" id="KW-0648">Protein biosynthesis</keyword>
<dbReference type="PANTHER" id="PTHR11451">
    <property type="entry name" value="THREONINE-TRNA LIGASE"/>
    <property type="match status" value="1"/>
</dbReference>
<dbReference type="GO" id="GO:0006435">
    <property type="term" value="P:threonyl-tRNA aminoacylation"/>
    <property type="evidence" value="ECO:0007669"/>
    <property type="project" value="TreeGrafter"/>
</dbReference>